<keyword evidence="2" id="KW-1185">Reference proteome</keyword>
<name>A0AAV4FY45_9GAST</name>
<dbReference type="EMBL" id="BMAT01011731">
    <property type="protein sequence ID" value="GFR78209.1"/>
    <property type="molecule type" value="Genomic_DNA"/>
</dbReference>
<sequence length="136" mass="15022">MGAGEFTGQRASTLHGSHSLRPFPVPKPDWCFLSSPKPTDKHKESGPLYIVHHEHGDLRAFFCTKVKAVGGKAATTKSRGFETHRKLFNLKSTSVFPGLAPVVQRLSILFPHQCDTSLLVVDFGSGNESSWPAHRW</sequence>
<evidence type="ECO:0000313" key="2">
    <source>
        <dbReference type="Proteomes" id="UP000762676"/>
    </source>
</evidence>
<evidence type="ECO:0000313" key="1">
    <source>
        <dbReference type="EMBL" id="GFR78209.1"/>
    </source>
</evidence>
<gene>
    <name evidence="1" type="ORF">ElyMa_005844900</name>
</gene>
<dbReference type="AlphaFoldDB" id="A0AAV4FY45"/>
<reference evidence="1 2" key="1">
    <citation type="journal article" date="2021" name="Elife">
        <title>Chloroplast acquisition without the gene transfer in kleptoplastic sea slugs, Plakobranchus ocellatus.</title>
        <authorList>
            <person name="Maeda T."/>
            <person name="Takahashi S."/>
            <person name="Yoshida T."/>
            <person name="Shimamura S."/>
            <person name="Takaki Y."/>
            <person name="Nagai Y."/>
            <person name="Toyoda A."/>
            <person name="Suzuki Y."/>
            <person name="Arimoto A."/>
            <person name="Ishii H."/>
            <person name="Satoh N."/>
            <person name="Nishiyama T."/>
            <person name="Hasebe M."/>
            <person name="Maruyama T."/>
            <person name="Minagawa J."/>
            <person name="Obokata J."/>
            <person name="Shigenobu S."/>
        </authorList>
    </citation>
    <scope>NUCLEOTIDE SEQUENCE [LARGE SCALE GENOMIC DNA]</scope>
</reference>
<organism evidence="1 2">
    <name type="scientific">Elysia marginata</name>
    <dbReference type="NCBI Taxonomy" id="1093978"/>
    <lineage>
        <taxon>Eukaryota</taxon>
        <taxon>Metazoa</taxon>
        <taxon>Spiralia</taxon>
        <taxon>Lophotrochozoa</taxon>
        <taxon>Mollusca</taxon>
        <taxon>Gastropoda</taxon>
        <taxon>Heterobranchia</taxon>
        <taxon>Euthyneura</taxon>
        <taxon>Panpulmonata</taxon>
        <taxon>Sacoglossa</taxon>
        <taxon>Placobranchoidea</taxon>
        <taxon>Plakobranchidae</taxon>
        <taxon>Elysia</taxon>
    </lineage>
</organism>
<protein>
    <submittedName>
        <fullName evidence="1">Uncharacterized protein</fullName>
    </submittedName>
</protein>
<proteinExistence type="predicted"/>
<accession>A0AAV4FY45</accession>
<comment type="caution">
    <text evidence="1">The sequence shown here is derived from an EMBL/GenBank/DDBJ whole genome shotgun (WGS) entry which is preliminary data.</text>
</comment>
<dbReference type="Proteomes" id="UP000762676">
    <property type="component" value="Unassembled WGS sequence"/>
</dbReference>